<dbReference type="PROSITE" id="PS00022">
    <property type="entry name" value="EGF_1"/>
    <property type="match status" value="1"/>
</dbReference>
<dbReference type="Gene3D" id="2.10.25.10">
    <property type="entry name" value="Laminin"/>
    <property type="match status" value="1"/>
</dbReference>
<dbReference type="CDD" id="cd00054">
    <property type="entry name" value="EGF_CA"/>
    <property type="match status" value="1"/>
</dbReference>
<dbReference type="AlphaFoldDB" id="A0A6C0JAX7"/>
<dbReference type="SUPFAM" id="SSF57196">
    <property type="entry name" value="EGF/Laminin"/>
    <property type="match status" value="1"/>
</dbReference>
<evidence type="ECO:0000259" key="2">
    <source>
        <dbReference type="PROSITE" id="PS50026"/>
    </source>
</evidence>
<organism evidence="3">
    <name type="scientific">viral metagenome</name>
    <dbReference type="NCBI Taxonomy" id="1070528"/>
    <lineage>
        <taxon>unclassified sequences</taxon>
        <taxon>metagenomes</taxon>
        <taxon>organismal metagenomes</taxon>
    </lineage>
</organism>
<protein>
    <recommendedName>
        <fullName evidence="2">EGF-like domain-containing protein</fullName>
    </recommendedName>
</protein>
<dbReference type="EMBL" id="MN740351">
    <property type="protein sequence ID" value="QHU01951.1"/>
    <property type="molecule type" value="Genomic_DNA"/>
</dbReference>
<sequence length="135" mass="16057">MEFKCSEHRFFLEKNPRFFLEKNLRFFLEKNLRFFLVIFGLGLILFGVCLGVYIYKHPNKILNTQNAEFVGKYIDKKSLIFPIRCNPKFINNVYCLNGGKCFILELHGNYCECADGYNGERCEFKYTIFDLFLKN</sequence>
<name>A0A6C0JAX7_9ZZZZ</name>
<dbReference type="PROSITE" id="PS50026">
    <property type="entry name" value="EGF_3"/>
    <property type="match status" value="1"/>
</dbReference>
<evidence type="ECO:0000256" key="1">
    <source>
        <dbReference type="SAM" id="Phobius"/>
    </source>
</evidence>
<dbReference type="InterPro" id="IPR000742">
    <property type="entry name" value="EGF"/>
</dbReference>
<keyword evidence="1" id="KW-0812">Transmembrane</keyword>
<proteinExistence type="predicted"/>
<dbReference type="PROSITE" id="PS01186">
    <property type="entry name" value="EGF_2"/>
    <property type="match status" value="1"/>
</dbReference>
<evidence type="ECO:0000313" key="3">
    <source>
        <dbReference type="EMBL" id="QHU01951.1"/>
    </source>
</evidence>
<keyword evidence="1" id="KW-0472">Membrane</keyword>
<feature type="transmembrane region" description="Helical" evidence="1">
    <location>
        <begin position="34"/>
        <end position="55"/>
    </location>
</feature>
<reference evidence="3" key="1">
    <citation type="journal article" date="2020" name="Nature">
        <title>Giant virus diversity and host interactions through global metagenomics.</title>
        <authorList>
            <person name="Schulz F."/>
            <person name="Roux S."/>
            <person name="Paez-Espino D."/>
            <person name="Jungbluth S."/>
            <person name="Walsh D.A."/>
            <person name="Denef V.J."/>
            <person name="McMahon K.D."/>
            <person name="Konstantinidis K.T."/>
            <person name="Eloe-Fadrosh E.A."/>
            <person name="Kyrpides N.C."/>
            <person name="Woyke T."/>
        </authorList>
    </citation>
    <scope>NUCLEOTIDE SEQUENCE</scope>
    <source>
        <strain evidence="3">GVMAG-M-3300025880-56</strain>
    </source>
</reference>
<keyword evidence="1" id="KW-1133">Transmembrane helix</keyword>
<feature type="domain" description="EGF-like" evidence="2">
    <location>
        <begin position="81"/>
        <end position="123"/>
    </location>
</feature>
<accession>A0A6C0JAX7</accession>